<feature type="chain" id="PRO_5025445106" description="DUF1996 domain-containing protein" evidence="2">
    <location>
        <begin position="21"/>
        <end position="505"/>
    </location>
</feature>
<evidence type="ECO:0000313" key="4">
    <source>
        <dbReference type="EMBL" id="KAF2179811.1"/>
    </source>
</evidence>
<protein>
    <recommendedName>
        <fullName evidence="3">DUF1996 domain-containing protein</fullName>
    </recommendedName>
</protein>
<proteinExistence type="predicted"/>
<dbReference type="InterPro" id="IPR018535">
    <property type="entry name" value="DUF1996"/>
</dbReference>
<keyword evidence="5" id="KW-1185">Reference proteome</keyword>
<feature type="compositionally biased region" description="Low complexity" evidence="1">
    <location>
        <begin position="359"/>
        <end position="378"/>
    </location>
</feature>
<dbReference type="AlphaFoldDB" id="A0A6A6DK15"/>
<feature type="region of interest" description="Disordered" evidence="1">
    <location>
        <begin position="356"/>
        <end position="378"/>
    </location>
</feature>
<organism evidence="4 5">
    <name type="scientific">Zopfia rhizophila CBS 207.26</name>
    <dbReference type="NCBI Taxonomy" id="1314779"/>
    <lineage>
        <taxon>Eukaryota</taxon>
        <taxon>Fungi</taxon>
        <taxon>Dikarya</taxon>
        <taxon>Ascomycota</taxon>
        <taxon>Pezizomycotina</taxon>
        <taxon>Dothideomycetes</taxon>
        <taxon>Dothideomycetes incertae sedis</taxon>
        <taxon>Zopfiaceae</taxon>
        <taxon>Zopfia</taxon>
    </lineage>
</organism>
<feature type="domain" description="DUF1996" evidence="3">
    <location>
        <begin position="36"/>
        <end position="281"/>
    </location>
</feature>
<evidence type="ECO:0000256" key="2">
    <source>
        <dbReference type="SAM" id="SignalP"/>
    </source>
</evidence>
<dbReference type="OrthoDB" id="74764at2759"/>
<feature type="signal peptide" evidence="2">
    <location>
        <begin position="1"/>
        <end position="20"/>
    </location>
</feature>
<dbReference type="Pfam" id="PF09362">
    <property type="entry name" value="DUF1996"/>
    <property type="match status" value="1"/>
</dbReference>
<evidence type="ECO:0000313" key="5">
    <source>
        <dbReference type="Proteomes" id="UP000800200"/>
    </source>
</evidence>
<gene>
    <name evidence="4" type="ORF">K469DRAFT_296481</name>
</gene>
<name>A0A6A6DK15_9PEZI</name>
<dbReference type="PANTHER" id="PTHR43662">
    <property type="match status" value="1"/>
</dbReference>
<feature type="compositionally biased region" description="Low complexity" evidence="1">
    <location>
        <begin position="420"/>
        <end position="442"/>
    </location>
</feature>
<reference evidence="4" key="1">
    <citation type="journal article" date="2020" name="Stud. Mycol.">
        <title>101 Dothideomycetes genomes: a test case for predicting lifestyles and emergence of pathogens.</title>
        <authorList>
            <person name="Haridas S."/>
            <person name="Albert R."/>
            <person name="Binder M."/>
            <person name="Bloem J."/>
            <person name="Labutti K."/>
            <person name="Salamov A."/>
            <person name="Andreopoulos B."/>
            <person name="Baker S."/>
            <person name="Barry K."/>
            <person name="Bills G."/>
            <person name="Bluhm B."/>
            <person name="Cannon C."/>
            <person name="Castanera R."/>
            <person name="Culley D."/>
            <person name="Daum C."/>
            <person name="Ezra D."/>
            <person name="Gonzalez J."/>
            <person name="Henrissat B."/>
            <person name="Kuo A."/>
            <person name="Liang C."/>
            <person name="Lipzen A."/>
            <person name="Lutzoni F."/>
            <person name="Magnuson J."/>
            <person name="Mondo S."/>
            <person name="Nolan M."/>
            <person name="Ohm R."/>
            <person name="Pangilinan J."/>
            <person name="Park H.-J."/>
            <person name="Ramirez L."/>
            <person name="Alfaro M."/>
            <person name="Sun H."/>
            <person name="Tritt A."/>
            <person name="Yoshinaga Y."/>
            <person name="Zwiers L.-H."/>
            <person name="Turgeon B."/>
            <person name="Goodwin S."/>
            <person name="Spatafora J."/>
            <person name="Crous P."/>
            <person name="Grigoriev I."/>
        </authorList>
    </citation>
    <scope>NUCLEOTIDE SEQUENCE</scope>
    <source>
        <strain evidence="4">CBS 207.26</strain>
    </source>
</reference>
<dbReference type="PANTHER" id="PTHR43662:SF7">
    <property type="entry name" value="DUF1996 DOMAIN-CONTAINING PROTEIN"/>
    <property type="match status" value="1"/>
</dbReference>
<dbReference type="EMBL" id="ML994662">
    <property type="protein sequence ID" value="KAF2179811.1"/>
    <property type="molecule type" value="Genomic_DNA"/>
</dbReference>
<dbReference type="Proteomes" id="UP000800200">
    <property type="component" value="Unassembled WGS sequence"/>
</dbReference>
<keyword evidence="2" id="KW-0732">Signal</keyword>
<evidence type="ECO:0000256" key="1">
    <source>
        <dbReference type="SAM" id="MobiDB-lite"/>
    </source>
</evidence>
<sequence length="505" mass="54108">MKSVAGLAALVAAMSGATDAFWRMECHSRTGLARMDPLVEPDEIANHGHVIHGGSNFGMKTTYDGLISSDCTSCRVKQDKSAYWTPALNFIHENGTTVVVPQVGGMLAYYLLYGEDIKAFPAGFQMLAGDTRLRNFSGTVPDPPKSLWGKEDKTQYALGQKAIGFNCLNYKKDPEASMYRHFMPDKAYLDANCDDGIRAEIFFPSCWNGEDLDSKDHRSHLAYPDLVNDGVCPEGFKTRVPSLFFETIWNTAAFKGVPGQFVWANGDPSGYGYHGDFITGWDVDFLQEAVKTCTNPSGNIADCPIFDLQTEAEGAKCKFKMPDILKNDNCAGPADGLCGNVPVQNGPGYASLLEPGKSGKPTGGYTPPATTGAAATTSPIPQVPTLSYKAPVSAITDQYGGGISVANVNGKQSQAPEVNAAGTPSSAPAAPAPKPAVTSAPAVLEQPQGRVVSTSTYASAGTVYEVAFVEVDITVTAEATPAARHRRHFHHIHRRDREHGLLGRY</sequence>
<feature type="region of interest" description="Disordered" evidence="1">
    <location>
        <begin position="414"/>
        <end position="442"/>
    </location>
</feature>
<accession>A0A6A6DK15</accession>
<evidence type="ECO:0000259" key="3">
    <source>
        <dbReference type="Pfam" id="PF09362"/>
    </source>
</evidence>